<organism evidence="1">
    <name type="scientific">Siphoviridae sp. ctDmR33</name>
    <dbReference type="NCBI Taxonomy" id="2825389"/>
    <lineage>
        <taxon>Viruses</taxon>
        <taxon>Duplodnaviria</taxon>
        <taxon>Heunggongvirae</taxon>
        <taxon>Uroviricota</taxon>
        <taxon>Caudoviricetes</taxon>
    </lineage>
</organism>
<reference evidence="1" key="1">
    <citation type="journal article" date="2021" name="Proc. Natl. Acad. Sci. U.S.A.">
        <title>A Catalog of Tens of Thousands of Viruses from Human Metagenomes Reveals Hidden Associations with Chronic Diseases.</title>
        <authorList>
            <person name="Tisza M.J."/>
            <person name="Buck C.B."/>
        </authorList>
    </citation>
    <scope>NUCLEOTIDE SEQUENCE</scope>
    <source>
        <strain evidence="1">CtDmR33</strain>
    </source>
</reference>
<name>A0A8S5UX99_9CAUD</name>
<accession>A0A8S5UX99</accession>
<sequence>MKVFSKAKYIADMGQDAYKAHHKWVDRCDGMEVVGTGTVRKILTLDVFVHKDWVEDARYEITIRSDSKTTTAQMVVNGKTVKFTRADCHPDDRFNFKIGAQLAFQRLFAEKKELKPGDKVRVRKDLVPNRTYGADCFTEDMLPYRGKTVTISYVVAEGIYKIEEDEEYGWSFTKEMFEA</sequence>
<evidence type="ECO:0000313" key="1">
    <source>
        <dbReference type="EMBL" id="DAF99026.1"/>
    </source>
</evidence>
<proteinExistence type="predicted"/>
<dbReference type="EMBL" id="BK016159">
    <property type="protein sequence ID" value="DAF99026.1"/>
    <property type="molecule type" value="Genomic_DNA"/>
</dbReference>
<protein>
    <submittedName>
        <fullName evidence="1">Mind bomb SH3 repeat domain</fullName>
    </submittedName>
</protein>